<evidence type="ECO:0000313" key="2">
    <source>
        <dbReference type="EMBL" id="ORX36303.1"/>
    </source>
</evidence>
<dbReference type="RefSeq" id="XP_021870404.1">
    <property type="nucleotide sequence ID" value="XM_022016100.1"/>
</dbReference>
<evidence type="ECO:0000256" key="1">
    <source>
        <dbReference type="SAM" id="MobiDB-lite"/>
    </source>
</evidence>
<protein>
    <submittedName>
        <fullName evidence="2">Uncharacterized protein</fullName>
    </submittedName>
</protein>
<dbReference type="InParanoid" id="A0A1Y1UE36"/>
<name>A0A1Y1UE36_9TREE</name>
<accession>A0A1Y1UE36</accession>
<gene>
    <name evidence="2" type="ORF">BD324DRAFT_628239</name>
</gene>
<dbReference type="Proteomes" id="UP000193218">
    <property type="component" value="Unassembled WGS sequence"/>
</dbReference>
<dbReference type="GeneID" id="33557909"/>
<evidence type="ECO:0000313" key="3">
    <source>
        <dbReference type="Proteomes" id="UP000193218"/>
    </source>
</evidence>
<proteinExistence type="predicted"/>
<sequence>MDCPLYPYNTRAGHDYGEYIETRMPWPLAGEEWTWMKFFVHEKVVRYFHHFRNTYDPEGKIRLRDLPCPYGLYENGAPQLWEHFDGWKLIKREAEETVDEITQLLHGAGLSTATEAKITVSAAIEGAPTPLVLPKDDMNAPPWLMSSPEEHKRWYPKAKKTLKSTGPKTRRRASRPGKQLKTGPARMKREKQKRNENASGASPKEVVGGQ</sequence>
<comment type="caution">
    <text evidence="2">The sequence shown here is derived from an EMBL/GenBank/DDBJ whole genome shotgun (WGS) entry which is preliminary data.</text>
</comment>
<feature type="region of interest" description="Disordered" evidence="1">
    <location>
        <begin position="133"/>
        <end position="210"/>
    </location>
</feature>
<feature type="compositionally biased region" description="Basic residues" evidence="1">
    <location>
        <begin position="154"/>
        <end position="175"/>
    </location>
</feature>
<dbReference type="AlphaFoldDB" id="A0A1Y1UE36"/>
<organism evidence="2 3">
    <name type="scientific">Kockovaella imperatae</name>
    <dbReference type="NCBI Taxonomy" id="4999"/>
    <lineage>
        <taxon>Eukaryota</taxon>
        <taxon>Fungi</taxon>
        <taxon>Dikarya</taxon>
        <taxon>Basidiomycota</taxon>
        <taxon>Agaricomycotina</taxon>
        <taxon>Tremellomycetes</taxon>
        <taxon>Tremellales</taxon>
        <taxon>Cuniculitremaceae</taxon>
        <taxon>Kockovaella</taxon>
    </lineage>
</organism>
<keyword evidence="3" id="KW-1185">Reference proteome</keyword>
<dbReference type="EMBL" id="NBSH01000008">
    <property type="protein sequence ID" value="ORX36303.1"/>
    <property type="molecule type" value="Genomic_DNA"/>
</dbReference>
<reference evidence="2 3" key="1">
    <citation type="submission" date="2017-03" db="EMBL/GenBank/DDBJ databases">
        <title>Widespread Adenine N6-methylation of Active Genes in Fungi.</title>
        <authorList>
            <consortium name="DOE Joint Genome Institute"/>
            <person name="Mondo S.J."/>
            <person name="Dannebaum R.O."/>
            <person name="Kuo R.C."/>
            <person name="Louie K.B."/>
            <person name="Bewick A.J."/>
            <person name="Labutti K."/>
            <person name="Haridas S."/>
            <person name="Kuo A."/>
            <person name="Salamov A."/>
            <person name="Ahrendt S.R."/>
            <person name="Lau R."/>
            <person name="Bowen B.P."/>
            <person name="Lipzen A."/>
            <person name="Sullivan W."/>
            <person name="Andreopoulos W.B."/>
            <person name="Clum A."/>
            <person name="Lindquist E."/>
            <person name="Daum C."/>
            <person name="Northen T.R."/>
            <person name="Ramamoorthy G."/>
            <person name="Schmitz R.J."/>
            <person name="Gryganskyi A."/>
            <person name="Culley D."/>
            <person name="Magnuson J."/>
            <person name="James T.Y."/>
            <person name="O'Malley M.A."/>
            <person name="Stajich J.E."/>
            <person name="Spatafora J.W."/>
            <person name="Visel A."/>
            <person name="Grigoriev I.V."/>
        </authorList>
    </citation>
    <scope>NUCLEOTIDE SEQUENCE [LARGE SCALE GENOMIC DNA]</scope>
    <source>
        <strain evidence="2 3">NRRL Y-17943</strain>
    </source>
</reference>